<proteinExistence type="predicted"/>
<feature type="domain" description="Methyl-accepting transducer" evidence="5">
    <location>
        <begin position="152"/>
        <end position="329"/>
    </location>
</feature>
<gene>
    <name evidence="6" type="ORF">BST96_11295</name>
</gene>
<dbReference type="SUPFAM" id="SSF58104">
    <property type="entry name" value="Methyl-accepting chemotaxis protein (MCP) signaling domain"/>
    <property type="match status" value="1"/>
</dbReference>
<dbReference type="GO" id="GO:0016020">
    <property type="term" value="C:membrane"/>
    <property type="evidence" value="ECO:0007669"/>
    <property type="project" value="UniProtKB-SubCell"/>
</dbReference>
<dbReference type="PANTHER" id="PTHR32089">
    <property type="entry name" value="METHYL-ACCEPTING CHEMOTAXIS PROTEIN MCPB"/>
    <property type="match status" value="1"/>
</dbReference>
<dbReference type="GO" id="GO:0007165">
    <property type="term" value="P:signal transduction"/>
    <property type="evidence" value="ECO:0007669"/>
    <property type="project" value="UniProtKB-KW"/>
</dbReference>
<evidence type="ECO:0000256" key="4">
    <source>
        <dbReference type="SAM" id="Phobius"/>
    </source>
</evidence>
<feature type="transmembrane region" description="Helical" evidence="4">
    <location>
        <begin position="20"/>
        <end position="46"/>
    </location>
</feature>
<dbReference type="Gene3D" id="1.10.287.950">
    <property type="entry name" value="Methyl-accepting chemotaxis protein"/>
    <property type="match status" value="1"/>
</dbReference>
<dbReference type="SMART" id="SM00283">
    <property type="entry name" value="MA"/>
    <property type="match status" value="1"/>
</dbReference>
<dbReference type="Proteomes" id="UP000193450">
    <property type="component" value="Chromosome"/>
</dbReference>
<dbReference type="STRING" id="716816.BST96_11295"/>
<organism evidence="6 7">
    <name type="scientific">Oceanicoccus sagamiensis</name>
    <dbReference type="NCBI Taxonomy" id="716816"/>
    <lineage>
        <taxon>Bacteria</taxon>
        <taxon>Pseudomonadati</taxon>
        <taxon>Pseudomonadota</taxon>
        <taxon>Gammaproteobacteria</taxon>
        <taxon>Cellvibrionales</taxon>
        <taxon>Spongiibacteraceae</taxon>
        <taxon>Oceanicoccus</taxon>
    </lineage>
</organism>
<dbReference type="Pfam" id="PF00015">
    <property type="entry name" value="MCPsignal"/>
    <property type="match status" value="1"/>
</dbReference>
<keyword evidence="2 3" id="KW-0807">Transducer</keyword>
<protein>
    <recommendedName>
        <fullName evidence="5">Methyl-accepting transducer domain-containing protein</fullName>
    </recommendedName>
</protein>
<evidence type="ECO:0000256" key="1">
    <source>
        <dbReference type="ARBA" id="ARBA00004370"/>
    </source>
</evidence>
<comment type="subcellular location">
    <subcellularLocation>
        <location evidence="1">Membrane</location>
    </subcellularLocation>
</comment>
<name>A0A1X9NAK5_9GAMM</name>
<evidence type="ECO:0000313" key="6">
    <source>
        <dbReference type="EMBL" id="ARN74656.1"/>
    </source>
</evidence>
<dbReference type="PROSITE" id="PS50111">
    <property type="entry name" value="CHEMOTAXIS_TRANSDUC_2"/>
    <property type="match status" value="1"/>
</dbReference>
<dbReference type="GO" id="GO:0006935">
    <property type="term" value="P:chemotaxis"/>
    <property type="evidence" value="ECO:0007669"/>
    <property type="project" value="UniProtKB-ARBA"/>
</dbReference>
<dbReference type="KEGG" id="osg:BST96_11295"/>
<dbReference type="PANTHER" id="PTHR32089:SF112">
    <property type="entry name" value="LYSOZYME-LIKE PROTEIN-RELATED"/>
    <property type="match status" value="1"/>
</dbReference>
<keyword evidence="7" id="KW-1185">Reference proteome</keyword>
<keyword evidence="4" id="KW-0472">Membrane</keyword>
<dbReference type="RefSeq" id="WP_085758807.1">
    <property type="nucleotide sequence ID" value="NZ_CP019343.1"/>
</dbReference>
<reference evidence="6 7" key="1">
    <citation type="submission" date="2016-11" db="EMBL/GenBank/DDBJ databases">
        <title>Trade-off between light-utilization and light-protection in marine flavobacteria.</title>
        <authorList>
            <person name="Kumagai Y."/>
        </authorList>
    </citation>
    <scope>NUCLEOTIDE SEQUENCE [LARGE SCALE GENOMIC DNA]</scope>
    <source>
        <strain evidence="6 7">NBRC 107125</strain>
    </source>
</reference>
<dbReference type="AlphaFoldDB" id="A0A1X9NAK5"/>
<dbReference type="OrthoDB" id="3288815at2"/>
<evidence type="ECO:0000256" key="3">
    <source>
        <dbReference type="PROSITE-ProRule" id="PRU00284"/>
    </source>
</evidence>
<dbReference type="EMBL" id="CP019343">
    <property type="protein sequence ID" value="ARN74656.1"/>
    <property type="molecule type" value="Genomic_DNA"/>
</dbReference>
<accession>A0A1X9NAK5</accession>
<sequence>MTQVTHLSHAITRYPIELVILISFLCLCLFLSSPFVPCLIVLGQLIPGIYIGQNYRHKIDSEKKLMAAMEELQASQDNQLDSHHQMQKFLSEIFPVWNGQLKLAKNETSEAVNALVNAFVGIRSALSETLKVSSELAGDGDKGNVSDIIDGGSRALSDSVESLSELVSVNRNIGEKVSGLHSFAKDLQIMAESVAGIAEQTNLLALNASIEAARAGDAGRGFAVVADEVRNLSRRSSETGRNMSTTIESICSAMEEAVEISVVSIEQAGAVVSDSHDTVGSVVRSFASIADKLGQSSALMQEEGHRIISAVDESMVALQFEDRVVQVLGSIVTQVDDMGTTFSDAIDNGEAISLQWDEWKGAMVNSFNMVEQKQAFNASSEDKLAMNNADADCDVEFF</sequence>
<evidence type="ECO:0000256" key="2">
    <source>
        <dbReference type="ARBA" id="ARBA00023224"/>
    </source>
</evidence>
<keyword evidence="4" id="KW-0812">Transmembrane</keyword>
<keyword evidence="4" id="KW-1133">Transmembrane helix</keyword>
<evidence type="ECO:0000313" key="7">
    <source>
        <dbReference type="Proteomes" id="UP000193450"/>
    </source>
</evidence>
<evidence type="ECO:0000259" key="5">
    <source>
        <dbReference type="PROSITE" id="PS50111"/>
    </source>
</evidence>
<dbReference type="InterPro" id="IPR004089">
    <property type="entry name" value="MCPsignal_dom"/>
</dbReference>